<keyword evidence="2" id="KW-0472">Membrane</keyword>
<keyword evidence="2" id="KW-1133">Transmembrane helix</keyword>
<dbReference type="RefSeq" id="WP_091228354.1">
    <property type="nucleotide sequence ID" value="NZ_FNBG01000007.1"/>
</dbReference>
<dbReference type="PANTHER" id="PTHR32432:SF3">
    <property type="entry name" value="ETHANOLAMINE UTILIZATION PROTEIN EUTJ"/>
    <property type="match status" value="1"/>
</dbReference>
<proteinExistence type="predicted"/>
<accession>A0A1G7J986</accession>
<feature type="coiled-coil region" evidence="1">
    <location>
        <begin position="345"/>
        <end position="372"/>
    </location>
</feature>
<name>A0A1G7J986_9BACL</name>
<organism evidence="3 4">
    <name type="scientific">Fontibacillus panacisegetis</name>
    <dbReference type="NCBI Taxonomy" id="670482"/>
    <lineage>
        <taxon>Bacteria</taxon>
        <taxon>Bacillati</taxon>
        <taxon>Bacillota</taxon>
        <taxon>Bacilli</taxon>
        <taxon>Bacillales</taxon>
        <taxon>Paenibacillaceae</taxon>
        <taxon>Fontibacillus</taxon>
    </lineage>
</organism>
<dbReference type="Gene3D" id="3.30.420.40">
    <property type="match status" value="1"/>
</dbReference>
<sequence length="500" mass="57510">MLAVNRHMGLTIDPSGIRYVTVKKKKEWEVEKYGFFPFEEAVTDGEKFHFSDELRKQLKAWVKSEKIYGMAVTLSMPTSHIIIRKLQVGTVNARELDQLVDLEVETTLHLPFADPVYDYLAATSTEDSTEVLVYASRHNWIEQCNELLNDVGLKVKTAELSSMALARTIQEVLNEPLEDTMLLHLDKESTEVYLFHNDLPVFMRVLNEYSHQEVVEKEFTPELVGSINAELSRLLNFYQYSIRNGESRITKVVVSGERRGRENLVSEFRTEQPDIKVDVFDFDAIDYIVPFGLAIRERGSKSVNLLPESTPIKTSIPLTFVVIGLGWIMCLGVILTLYMMNQSDIKDHESELAALSETASGLELQISELSKDEYTDPTEFIEFVNKNKMSAKDVWWQLDSRLPISEELETSNLTSIEYTYLLKETDSLKVQVSFHEFHEIAEFLIELRKISFVKDVKLESFTPDTVNESKKWIGTYKIQWKNDLNDKGQKEGEFADEKHA</sequence>
<dbReference type="Pfam" id="PF11104">
    <property type="entry name" value="PilM_2"/>
    <property type="match status" value="1"/>
</dbReference>
<keyword evidence="4" id="KW-1185">Reference proteome</keyword>
<dbReference type="InterPro" id="IPR043129">
    <property type="entry name" value="ATPase_NBD"/>
</dbReference>
<evidence type="ECO:0000313" key="3">
    <source>
        <dbReference type="EMBL" id="SDF21532.1"/>
    </source>
</evidence>
<dbReference type="STRING" id="670482.SAMN04488542_10770"/>
<evidence type="ECO:0000256" key="1">
    <source>
        <dbReference type="SAM" id="Coils"/>
    </source>
</evidence>
<dbReference type="SUPFAM" id="SSF53067">
    <property type="entry name" value="Actin-like ATPase domain"/>
    <property type="match status" value="1"/>
</dbReference>
<dbReference type="OrthoDB" id="2690797at2"/>
<dbReference type="EMBL" id="FNBG01000007">
    <property type="protein sequence ID" value="SDF21532.1"/>
    <property type="molecule type" value="Genomic_DNA"/>
</dbReference>
<reference evidence="3 4" key="1">
    <citation type="submission" date="2016-10" db="EMBL/GenBank/DDBJ databases">
        <authorList>
            <person name="de Groot N.N."/>
        </authorList>
    </citation>
    <scope>NUCLEOTIDE SEQUENCE [LARGE SCALE GENOMIC DNA]</scope>
    <source>
        <strain evidence="3 4">DSM 28129</strain>
    </source>
</reference>
<dbReference type="InterPro" id="IPR005883">
    <property type="entry name" value="PilM"/>
</dbReference>
<protein>
    <submittedName>
        <fullName evidence="3">Type IV pilus assembly protein PilM</fullName>
    </submittedName>
</protein>
<dbReference type="InterPro" id="IPR050696">
    <property type="entry name" value="FtsA/MreB"/>
</dbReference>
<evidence type="ECO:0000256" key="2">
    <source>
        <dbReference type="SAM" id="Phobius"/>
    </source>
</evidence>
<feature type="transmembrane region" description="Helical" evidence="2">
    <location>
        <begin position="316"/>
        <end position="338"/>
    </location>
</feature>
<dbReference type="PANTHER" id="PTHR32432">
    <property type="entry name" value="CELL DIVISION PROTEIN FTSA-RELATED"/>
    <property type="match status" value="1"/>
</dbReference>
<keyword evidence="1" id="KW-0175">Coiled coil</keyword>
<keyword evidence="2" id="KW-0812">Transmembrane</keyword>
<dbReference type="Proteomes" id="UP000198972">
    <property type="component" value="Unassembled WGS sequence"/>
</dbReference>
<evidence type="ECO:0000313" key="4">
    <source>
        <dbReference type="Proteomes" id="UP000198972"/>
    </source>
</evidence>
<gene>
    <name evidence="3" type="ORF">SAMN04488542_10770</name>
</gene>
<dbReference type="AlphaFoldDB" id="A0A1G7J986"/>